<sequence>MVTDSLNNPIEGAAVVLFKKKQKSFLNSTTTNNLGKYYFELNNPDETIEIQVNAIFYETKIDSLLFNYKSAIFKNFKLISKTQNLDEVLIKTSKSIRNKNDTILIKVDSYLKREDRTVEDLLKNIPGVIVKEDGQIEINGKSINTILVEGDNMFDLDYKVLSKNLNPKILDEIEIINNYNENSILKTLSTSNNTAINLKLKDDAKNQWIGEADIALSTDRNYNLTISELLIKKKNKFYATFKGNSLGVLYENTIGNFAIKDNLNSTQNLTLINNQTIFKPNFLTNANFYDNESLIFTASDLIALSKQLKLSFNLGYAKDKYTLDYKENVVYVDLDSTNLNTISEYSNGNSVGYVNLKLEYKTDTDYLETKIQVNRNEFEDLDSGFLQNSSFLRTFSLNSTSLNSKIEYSKKLKNNKIFSLHAYFKSDDSDDNYNINSSGEDVYNLEQFINDKDKHVFSKASLLFNKNLNVFLKYESRTRQLNGTNNFNNYLNENVQFLDGSSFKYNLVEVGIINQFRISRRINFKTELELTNGILTNLNTSKNINWFLNYKFDLNYNSKTFGKFKLKHQRKMQPFDPNNFIENYYLSGGMDFIKGVNNLNYTTLNSTSFEYNYSFWEKMTHFNLLLNYIETKDDLNLSSLIISPFVFNSVINQGDTNKYLSYIFKVDKRVKKLKGAINFSLNGRLAKSELIINAINNDRLVAYNMLSLKYTSILEKRFNIMSKVELERINFMLNSNQVTNINRLNFFVSPSYKYKKFTFNIELNPVFKSKSNALDKNYVFTNIKLQYFYDRFSFSIIAQNLFNYKSIVVKNIGLNNSNQQTFHINQRFFSIQAGFSF</sequence>
<dbReference type="Gene3D" id="2.60.40.1120">
    <property type="entry name" value="Carboxypeptidase-like, regulatory domain"/>
    <property type="match status" value="1"/>
</dbReference>
<dbReference type="Proteomes" id="UP001597472">
    <property type="component" value="Unassembled WGS sequence"/>
</dbReference>
<dbReference type="RefSeq" id="WP_376893418.1">
    <property type="nucleotide sequence ID" value="NZ_JBHULS010000003.1"/>
</dbReference>
<accession>A0ABW5KSI6</accession>
<dbReference type="EMBL" id="JBHULS010000003">
    <property type="protein sequence ID" value="MFD2551857.1"/>
    <property type="molecule type" value="Genomic_DNA"/>
</dbReference>
<dbReference type="SUPFAM" id="SSF49464">
    <property type="entry name" value="Carboxypeptidase regulatory domain-like"/>
    <property type="match status" value="1"/>
</dbReference>
<name>A0ABW5KSI6_9FLAO</name>
<proteinExistence type="predicted"/>
<organism evidence="1 2">
    <name type="scientific">Bizionia sediminis</name>
    <dbReference type="NCBI Taxonomy" id="1737064"/>
    <lineage>
        <taxon>Bacteria</taxon>
        <taxon>Pseudomonadati</taxon>
        <taxon>Bacteroidota</taxon>
        <taxon>Flavobacteriia</taxon>
        <taxon>Flavobacteriales</taxon>
        <taxon>Flavobacteriaceae</taxon>
        <taxon>Bizionia</taxon>
    </lineage>
</organism>
<evidence type="ECO:0000313" key="2">
    <source>
        <dbReference type="Proteomes" id="UP001597472"/>
    </source>
</evidence>
<dbReference type="SUPFAM" id="SSF56935">
    <property type="entry name" value="Porins"/>
    <property type="match status" value="1"/>
</dbReference>
<keyword evidence="2" id="KW-1185">Reference proteome</keyword>
<protein>
    <recommendedName>
        <fullName evidence="3">TonB-dependent receptor</fullName>
    </recommendedName>
</protein>
<evidence type="ECO:0000313" key="1">
    <source>
        <dbReference type="EMBL" id="MFD2551857.1"/>
    </source>
</evidence>
<gene>
    <name evidence="1" type="ORF">ACFSQP_08515</name>
</gene>
<comment type="caution">
    <text evidence="1">The sequence shown here is derived from an EMBL/GenBank/DDBJ whole genome shotgun (WGS) entry which is preliminary data.</text>
</comment>
<evidence type="ECO:0008006" key="3">
    <source>
        <dbReference type="Google" id="ProtNLM"/>
    </source>
</evidence>
<reference evidence="2" key="1">
    <citation type="journal article" date="2019" name="Int. J. Syst. Evol. Microbiol.">
        <title>The Global Catalogue of Microorganisms (GCM) 10K type strain sequencing project: providing services to taxonomists for standard genome sequencing and annotation.</title>
        <authorList>
            <consortium name="The Broad Institute Genomics Platform"/>
            <consortium name="The Broad Institute Genome Sequencing Center for Infectious Disease"/>
            <person name="Wu L."/>
            <person name="Ma J."/>
        </authorList>
    </citation>
    <scope>NUCLEOTIDE SEQUENCE [LARGE SCALE GENOMIC DNA]</scope>
    <source>
        <strain evidence="2">KCTC 42587</strain>
    </source>
</reference>
<dbReference type="InterPro" id="IPR008969">
    <property type="entry name" value="CarboxyPept-like_regulatory"/>
</dbReference>